<proteinExistence type="predicted"/>
<feature type="non-terminal residue" evidence="1">
    <location>
        <position position="1"/>
    </location>
</feature>
<reference evidence="1 2" key="1">
    <citation type="journal article" date="2018" name="Front. Plant Sci.">
        <title>Red Clover (Trifolium pratense) and Zigzag Clover (T. medium) - A Picture of Genomic Similarities and Differences.</title>
        <authorList>
            <person name="Dluhosova J."/>
            <person name="Istvanek J."/>
            <person name="Nedelnik J."/>
            <person name="Repkova J."/>
        </authorList>
    </citation>
    <scope>NUCLEOTIDE SEQUENCE [LARGE SCALE GENOMIC DNA]</scope>
    <source>
        <strain evidence="2">cv. 10/8</strain>
        <tissue evidence="1">Leaf</tissue>
    </source>
</reference>
<keyword evidence="2" id="KW-1185">Reference proteome</keyword>
<dbReference type="EMBL" id="LXQA010778842">
    <property type="protein sequence ID" value="MCI70583.1"/>
    <property type="molecule type" value="Genomic_DNA"/>
</dbReference>
<sequence length="51" mass="5703">LGKESVGNFVAMLPRTPFPKDLKVKSLMILSEPEIWMIRLVISCCVRIVSG</sequence>
<evidence type="ECO:0000313" key="1">
    <source>
        <dbReference type="EMBL" id="MCI70583.1"/>
    </source>
</evidence>
<evidence type="ECO:0000313" key="2">
    <source>
        <dbReference type="Proteomes" id="UP000265520"/>
    </source>
</evidence>
<accession>A0A392UAN7</accession>
<organism evidence="1 2">
    <name type="scientific">Trifolium medium</name>
    <dbReference type="NCBI Taxonomy" id="97028"/>
    <lineage>
        <taxon>Eukaryota</taxon>
        <taxon>Viridiplantae</taxon>
        <taxon>Streptophyta</taxon>
        <taxon>Embryophyta</taxon>
        <taxon>Tracheophyta</taxon>
        <taxon>Spermatophyta</taxon>
        <taxon>Magnoliopsida</taxon>
        <taxon>eudicotyledons</taxon>
        <taxon>Gunneridae</taxon>
        <taxon>Pentapetalae</taxon>
        <taxon>rosids</taxon>
        <taxon>fabids</taxon>
        <taxon>Fabales</taxon>
        <taxon>Fabaceae</taxon>
        <taxon>Papilionoideae</taxon>
        <taxon>50 kb inversion clade</taxon>
        <taxon>NPAAA clade</taxon>
        <taxon>Hologalegina</taxon>
        <taxon>IRL clade</taxon>
        <taxon>Trifolieae</taxon>
        <taxon>Trifolium</taxon>
    </lineage>
</organism>
<protein>
    <submittedName>
        <fullName evidence="1">Uncharacterized protein</fullName>
    </submittedName>
</protein>
<comment type="caution">
    <text evidence="1">The sequence shown here is derived from an EMBL/GenBank/DDBJ whole genome shotgun (WGS) entry which is preliminary data.</text>
</comment>
<dbReference type="AlphaFoldDB" id="A0A392UAN7"/>
<name>A0A392UAN7_9FABA</name>
<dbReference type="Proteomes" id="UP000265520">
    <property type="component" value="Unassembled WGS sequence"/>
</dbReference>